<proteinExistence type="predicted"/>
<accession>A0ABQ5F6Q8</accession>
<organism evidence="2 3">
    <name type="scientific">Tanacetum coccineum</name>
    <dbReference type="NCBI Taxonomy" id="301880"/>
    <lineage>
        <taxon>Eukaryota</taxon>
        <taxon>Viridiplantae</taxon>
        <taxon>Streptophyta</taxon>
        <taxon>Embryophyta</taxon>
        <taxon>Tracheophyta</taxon>
        <taxon>Spermatophyta</taxon>
        <taxon>Magnoliopsida</taxon>
        <taxon>eudicotyledons</taxon>
        <taxon>Gunneridae</taxon>
        <taxon>Pentapetalae</taxon>
        <taxon>asterids</taxon>
        <taxon>campanulids</taxon>
        <taxon>Asterales</taxon>
        <taxon>Asteraceae</taxon>
        <taxon>Asteroideae</taxon>
        <taxon>Anthemideae</taxon>
        <taxon>Anthemidinae</taxon>
        <taxon>Tanacetum</taxon>
    </lineage>
</organism>
<keyword evidence="3" id="KW-1185">Reference proteome</keyword>
<feature type="compositionally biased region" description="Polar residues" evidence="1">
    <location>
        <begin position="278"/>
        <end position="287"/>
    </location>
</feature>
<name>A0ABQ5F6Q8_9ASTR</name>
<comment type="caution">
    <text evidence="2">The sequence shown here is derived from an EMBL/GenBank/DDBJ whole genome shotgun (WGS) entry which is preliminary data.</text>
</comment>
<reference evidence="2" key="2">
    <citation type="submission" date="2022-01" db="EMBL/GenBank/DDBJ databases">
        <authorList>
            <person name="Yamashiro T."/>
            <person name="Shiraishi A."/>
            <person name="Satake H."/>
            <person name="Nakayama K."/>
        </authorList>
    </citation>
    <scope>NUCLEOTIDE SEQUENCE</scope>
</reference>
<evidence type="ECO:0000256" key="1">
    <source>
        <dbReference type="SAM" id="MobiDB-lite"/>
    </source>
</evidence>
<feature type="compositionally biased region" description="Basic residues" evidence="1">
    <location>
        <begin position="268"/>
        <end position="277"/>
    </location>
</feature>
<evidence type="ECO:0000313" key="2">
    <source>
        <dbReference type="EMBL" id="GJT58669.1"/>
    </source>
</evidence>
<feature type="region of interest" description="Disordered" evidence="1">
    <location>
        <begin position="256"/>
        <end position="302"/>
    </location>
</feature>
<reference evidence="2" key="1">
    <citation type="journal article" date="2022" name="Int. J. Mol. Sci.">
        <title>Draft Genome of Tanacetum Coccineum: Genomic Comparison of Closely Related Tanacetum-Family Plants.</title>
        <authorList>
            <person name="Yamashiro T."/>
            <person name="Shiraishi A."/>
            <person name="Nakayama K."/>
            <person name="Satake H."/>
        </authorList>
    </citation>
    <scope>NUCLEOTIDE SEQUENCE</scope>
</reference>
<feature type="compositionally biased region" description="Low complexity" evidence="1">
    <location>
        <begin position="288"/>
        <end position="302"/>
    </location>
</feature>
<dbReference type="EMBL" id="BQNB010017039">
    <property type="protein sequence ID" value="GJT58669.1"/>
    <property type="molecule type" value="Genomic_DNA"/>
</dbReference>
<dbReference type="Proteomes" id="UP001151760">
    <property type="component" value="Unassembled WGS sequence"/>
</dbReference>
<protein>
    <submittedName>
        <fullName evidence="2">Uncharacterized protein</fullName>
    </submittedName>
</protein>
<evidence type="ECO:0000313" key="3">
    <source>
        <dbReference type="Proteomes" id="UP001151760"/>
    </source>
</evidence>
<sequence length="302" mass="33362">MASDSSLQNQCKQLTPASNVPFQIEDCIIKFNNGVALMESTNDAYKPLLQFLENSCISVSLTKQPSTFYLKYLREFWYTAEADTMTKSITFTLLHFDKPLTFDLNTFSSVIGLDRSDEFVHVPPKKTVKAGLANLGLVDKDHPSLSSSDIINSSPGSHDQLNGNQQTIAYSLCWGLNIDIADILFSDLGAHLHPEGSKNQRKPNPSFCKPTWKNETTLTSHMCKVTELSPKPIQSLISPSDEMNADGTIDKSLSETFVLPVTQPKAQTAKRPKKKKIPSSTQPEVLQSNRSSKSPSSQATHP</sequence>
<gene>
    <name evidence="2" type="ORF">Tco_1002202</name>
</gene>